<dbReference type="InterPro" id="IPR051606">
    <property type="entry name" value="Polyketide_Oxido-like"/>
</dbReference>
<name>U4TN58_9LACO</name>
<dbReference type="AlphaFoldDB" id="U4TN58"/>
<reference evidence="3" key="1">
    <citation type="journal article" date="2013" name="Genome Announc.">
        <title>Whole-Genome Sequencing of Lactobacillus shenzhenensis Strain LY-73T.</title>
        <authorList>
            <person name="Lin Z."/>
            <person name="Liu Z."/>
            <person name="Yang R."/>
            <person name="Zou Y."/>
            <person name="Wan D."/>
            <person name="Chen J."/>
            <person name="Guo M."/>
            <person name="Zhao J."/>
            <person name="Fang C."/>
            <person name="Yang R."/>
            <person name="Liu F."/>
        </authorList>
    </citation>
    <scope>NUCLEOTIDE SEQUENCE [LARGE SCALE GENOMIC DNA]</scope>
    <source>
        <strain evidence="3">LY-73</strain>
    </source>
</reference>
<dbReference type="InterPro" id="IPR036291">
    <property type="entry name" value="NAD(P)-bd_dom_sf"/>
</dbReference>
<dbReference type="InterPro" id="IPR016040">
    <property type="entry name" value="NAD(P)-bd_dom"/>
</dbReference>
<sequence>MKTERKRDVMTNVLILGAHGQIAQLAEKQLLQETTHHLTLFLRRASRLTVTDPARETVIEGDATDPAALVKALAGIDVVYANLGGKTIEKQAQAVVQAMDQTGVHRLIWISTLGIYDEVPGAFGRWNHQMLDGGYLEPYTAAAKVIEGSDLAYTIIRPAWLSNKDIVSYETTEKGEPFKGTEVSRKSIADLVVQLINDPDRAVGHSLGVDQPHTEGDKPSFY</sequence>
<feature type="domain" description="NAD(P)-binding" evidence="1">
    <location>
        <begin position="17"/>
        <end position="199"/>
    </location>
</feature>
<dbReference type="EMBL" id="KI271585">
    <property type="protein sequence ID" value="ERL65669.1"/>
    <property type="molecule type" value="Genomic_DNA"/>
</dbReference>
<dbReference type="STRING" id="1231336.L248_2355"/>
<keyword evidence="3" id="KW-1185">Reference proteome</keyword>
<evidence type="ECO:0000313" key="3">
    <source>
        <dbReference type="Proteomes" id="UP000030647"/>
    </source>
</evidence>
<dbReference type="Pfam" id="PF13460">
    <property type="entry name" value="NAD_binding_10"/>
    <property type="match status" value="1"/>
</dbReference>
<dbReference type="PANTHER" id="PTHR43355">
    <property type="entry name" value="FLAVIN REDUCTASE (NADPH)"/>
    <property type="match status" value="1"/>
</dbReference>
<dbReference type="Gene3D" id="3.40.50.720">
    <property type="entry name" value="NAD(P)-binding Rossmann-like Domain"/>
    <property type="match status" value="1"/>
</dbReference>
<evidence type="ECO:0000313" key="2">
    <source>
        <dbReference type="EMBL" id="ERL65669.1"/>
    </source>
</evidence>
<dbReference type="CDD" id="cd05267">
    <property type="entry name" value="SDR_a6"/>
    <property type="match status" value="1"/>
</dbReference>
<dbReference type="HOGENOM" id="CLU_025711_6_0_9"/>
<dbReference type="PANTHER" id="PTHR43355:SF2">
    <property type="entry name" value="FLAVIN REDUCTASE (NADPH)"/>
    <property type="match status" value="1"/>
</dbReference>
<evidence type="ECO:0000259" key="1">
    <source>
        <dbReference type="Pfam" id="PF13460"/>
    </source>
</evidence>
<dbReference type="GO" id="GO:0042602">
    <property type="term" value="F:riboflavin reductase (NADPH) activity"/>
    <property type="evidence" value="ECO:0007669"/>
    <property type="project" value="TreeGrafter"/>
</dbReference>
<accession>U4TN58</accession>
<dbReference type="eggNOG" id="COG0702">
    <property type="taxonomic scope" value="Bacteria"/>
</dbReference>
<dbReference type="GO" id="GO:0004074">
    <property type="term" value="F:biliverdin reductase [NAD(P)H] activity"/>
    <property type="evidence" value="ECO:0007669"/>
    <property type="project" value="TreeGrafter"/>
</dbReference>
<organism evidence="2 3">
    <name type="scientific">Schleiferilactobacillus shenzhenensis LY-73</name>
    <dbReference type="NCBI Taxonomy" id="1231336"/>
    <lineage>
        <taxon>Bacteria</taxon>
        <taxon>Bacillati</taxon>
        <taxon>Bacillota</taxon>
        <taxon>Bacilli</taxon>
        <taxon>Lactobacillales</taxon>
        <taxon>Lactobacillaceae</taxon>
        <taxon>Schleiferilactobacillus</taxon>
    </lineage>
</organism>
<dbReference type="SUPFAM" id="SSF51735">
    <property type="entry name" value="NAD(P)-binding Rossmann-fold domains"/>
    <property type="match status" value="1"/>
</dbReference>
<dbReference type="Proteomes" id="UP000030647">
    <property type="component" value="Unassembled WGS sequence"/>
</dbReference>
<gene>
    <name evidence="2" type="ORF">L248_2355</name>
</gene>
<proteinExistence type="predicted"/>
<protein>
    <recommendedName>
        <fullName evidence="1">NAD(P)-binding domain-containing protein</fullName>
    </recommendedName>
</protein>